<dbReference type="EMBL" id="GBXM01037926">
    <property type="protein sequence ID" value="JAH70651.1"/>
    <property type="molecule type" value="Transcribed_RNA"/>
</dbReference>
<name>A0A0E9UY13_ANGAN</name>
<proteinExistence type="predicted"/>
<reference evidence="1" key="2">
    <citation type="journal article" date="2015" name="Fish Shellfish Immunol.">
        <title>Early steps in the European eel (Anguilla anguilla)-Vibrio vulnificus interaction in the gills: Role of the RtxA13 toxin.</title>
        <authorList>
            <person name="Callol A."/>
            <person name="Pajuelo D."/>
            <person name="Ebbesson L."/>
            <person name="Teles M."/>
            <person name="MacKenzie S."/>
            <person name="Amaro C."/>
        </authorList>
    </citation>
    <scope>NUCLEOTIDE SEQUENCE</scope>
</reference>
<organism evidence="1">
    <name type="scientific">Anguilla anguilla</name>
    <name type="common">European freshwater eel</name>
    <name type="synonym">Muraena anguilla</name>
    <dbReference type="NCBI Taxonomy" id="7936"/>
    <lineage>
        <taxon>Eukaryota</taxon>
        <taxon>Metazoa</taxon>
        <taxon>Chordata</taxon>
        <taxon>Craniata</taxon>
        <taxon>Vertebrata</taxon>
        <taxon>Euteleostomi</taxon>
        <taxon>Actinopterygii</taxon>
        <taxon>Neopterygii</taxon>
        <taxon>Teleostei</taxon>
        <taxon>Anguilliformes</taxon>
        <taxon>Anguillidae</taxon>
        <taxon>Anguilla</taxon>
    </lineage>
</organism>
<evidence type="ECO:0000313" key="1">
    <source>
        <dbReference type="EMBL" id="JAH70651.1"/>
    </source>
</evidence>
<dbReference type="AlphaFoldDB" id="A0A0E9UY13"/>
<sequence>MHCKRARKIPKSVAAQCLKTCKKSFTSQTPVRRMRTELHSVAVNYKSVRFLTGPD</sequence>
<protein>
    <submittedName>
        <fullName evidence="1">Uncharacterized protein</fullName>
    </submittedName>
</protein>
<reference evidence="1" key="1">
    <citation type="submission" date="2014-11" db="EMBL/GenBank/DDBJ databases">
        <authorList>
            <person name="Amaro Gonzalez C."/>
        </authorList>
    </citation>
    <scope>NUCLEOTIDE SEQUENCE</scope>
</reference>
<accession>A0A0E9UY13</accession>